<evidence type="ECO:0000256" key="5">
    <source>
        <dbReference type="ARBA" id="ARBA00022832"/>
    </source>
</evidence>
<evidence type="ECO:0000256" key="4">
    <source>
        <dbReference type="ARBA" id="ARBA00009463"/>
    </source>
</evidence>
<dbReference type="InterPro" id="IPR036291">
    <property type="entry name" value="NAD(P)-bd_dom_sf"/>
</dbReference>
<dbReference type="SUPFAM" id="SSF51735">
    <property type="entry name" value="NAD(P)-binding Rossmann-fold domains"/>
    <property type="match status" value="1"/>
</dbReference>
<evidence type="ECO:0000256" key="6">
    <source>
        <dbReference type="ARBA" id="ARBA00022963"/>
    </source>
</evidence>
<reference evidence="15" key="1">
    <citation type="journal article" date="2014" name="Int. J. Syst. Evol. Microbiol.">
        <title>Complete genome sequence of Corynebacterium casei LMG S-19264T (=DSM 44701T), isolated from a smear-ripened cheese.</title>
        <authorList>
            <consortium name="US DOE Joint Genome Institute (JGI-PGF)"/>
            <person name="Walter F."/>
            <person name="Albersmeier A."/>
            <person name="Kalinowski J."/>
            <person name="Ruckert C."/>
        </authorList>
    </citation>
    <scope>NUCLEOTIDE SEQUENCE</scope>
    <source>
        <strain evidence="15">NBRC 112290</strain>
    </source>
</reference>
<dbReference type="GO" id="GO:0004300">
    <property type="term" value="F:enoyl-CoA hydratase activity"/>
    <property type="evidence" value="ECO:0007669"/>
    <property type="project" value="TreeGrafter"/>
</dbReference>
<dbReference type="GO" id="GO:0070403">
    <property type="term" value="F:NAD+ binding"/>
    <property type="evidence" value="ECO:0007669"/>
    <property type="project" value="InterPro"/>
</dbReference>
<dbReference type="GO" id="GO:0016509">
    <property type="term" value="F:long-chain (3S)-3-hydroxyacyl-CoA dehydrogenase (NAD+) activity"/>
    <property type="evidence" value="ECO:0007669"/>
    <property type="project" value="TreeGrafter"/>
</dbReference>
<feature type="domain" description="3-hydroxyacyl-CoA dehydrogenase C-terminal" evidence="13">
    <location>
        <begin position="508"/>
        <end position="574"/>
    </location>
</feature>
<comment type="caution">
    <text evidence="15">The sequence shown here is derived from an EMBL/GenBank/DDBJ whole genome shotgun (WGS) entry which is preliminary data.</text>
</comment>
<keyword evidence="9" id="KW-0443">Lipid metabolism</keyword>
<dbReference type="PANTHER" id="PTHR43612">
    <property type="entry name" value="TRIFUNCTIONAL ENZYME SUBUNIT ALPHA"/>
    <property type="match status" value="1"/>
</dbReference>
<evidence type="ECO:0000256" key="3">
    <source>
        <dbReference type="ARBA" id="ARBA00007005"/>
    </source>
</evidence>
<evidence type="ECO:0000313" key="16">
    <source>
        <dbReference type="Proteomes" id="UP001157161"/>
    </source>
</evidence>
<gene>
    <name evidence="15" type="ORF">GCM10025875_14110</name>
</gene>
<dbReference type="SUPFAM" id="SSF48179">
    <property type="entry name" value="6-phosphogluconate dehydrogenase C-terminal domain-like"/>
    <property type="match status" value="1"/>
</dbReference>
<dbReference type="CDD" id="cd06558">
    <property type="entry name" value="crotonase-like"/>
    <property type="match status" value="1"/>
</dbReference>
<dbReference type="GO" id="GO:0006635">
    <property type="term" value="P:fatty acid beta-oxidation"/>
    <property type="evidence" value="ECO:0007669"/>
    <property type="project" value="TreeGrafter"/>
</dbReference>
<dbReference type="FunFam" id="3.40.50.720:FF:000009">
    <property type="entry name" value="Fatty oxidation complex, alpha subunit"/>
    <property type="match status" value="1"/>
</dbReference>
<evidence type="ECO:0000259" key="14">
    <source>
        <dbReference type="Pfam" id="PF02737"/>
    </source>
</evidence>
<evidence type="ECO:0000256" key="9">
    <source>
        <dbReference type="ARBA" id="ARBA00023098"/>
    </source>
</evidence>
<dbReference type="InterPro" id="IPR008927">
    <property type="entry name" value="6-PGluconate_DH-like_C_sf"/>
</dbReference>
<evidence type="ECO:0000256" key="11">
    <source>
        <dbReference type="ARBA" id="ARBA00023268"/>
    </source>
</evidence>
<comment type="similarity">
    <text evidence="3">In the central section; belongs to the 3-hydroxyacyl-CoA dehydrogenase family.</text>
</comment>
<keyword evidence="16" id="KW-1185">Reference proteome</keyword>
<dbReference type="AlphaFoldDB" id="A0AA38CS03"/>
<dbReference type="InterPro" id="IPR050136">
    <property type="entry name" value="FA_oxidation_alpha_subunit"/>
</dbReference>
<name>A0AA38CS03_9MICO</name>
<feature type="domain" description="3-hydroxyacyl-CoA dehydrogenase NAD binding" evidence="14">
    <location>
        <begin position="327"/>
        <end position="504"/>
    </location>
</feature>
<dbReference type="SUPFAM" id="SSF52096">
    <property type="entry name" value="ClpP/crotonase"/>
    <property type="match status" value="1"/>
</dbReference>
<evidence type="ECO:0000256" key="12">
    <source>
        <dbReference type="ARBA" id="ARBA00049556"/>
    </source>
</evidence>
<dbReference type="InterPro" id="IPR006108">
    <property type="entry name" value="3HC_DH_C"/>
</dbReference>
<dbReference type="Proteomes" id="UP001157161">
    <property type="component" value="Unassembled WGS sequence"/>
</dbReference>
<dbReference type="Pfam" id="PF00725">
    <property type="entry name" value="3HCDH"/>
    <property type="match status" value="1"/>
</dbReference>
<evidence type="ECO:0000256" key="2">
    <source>
        <dbReference type="ARBA" id="ARBA00005086"/>
    </source>
</evidence>
<evidence type="ECO:0000256" key="1">
    <source>
        <dbReference type="ARBA" id="ARBA00005005"/>
    </source>
</evidence>
<proteinExistence type="inferred from homology"/>
<keyword evidence="6" id="KW-0442">Lipid degradation</keyword>
<protein>
    <submittedName>
        <fullName evidence="15">3-hydroxyacyl-CoA dehydrogenase</fullName>
    </submittedName>
</protein>
<comment type="similarity">
    <text evidence="4">Belongs to the 3-hydroxyacyl-CoA dehydrogenase family.</text>
</comment>
<comment type="catalytic activity">
    <reaction evidence="12">
        <text>a (3S)-3-hydroxyacyl-CoA + NAD(+) = a 3-oxoacyl-CoA + NADH + H(+)</text>
        <dbReference type="Rhea" id="RHEA:22432"/>
        <dbReference type="ChEBI" id="CHEBI:15378"/>
        <dbReference type="ChEBI" id="CHEBI:57318"/>
        <dbReference type="ChEBI" id="CHEBI:57540"/>
        <dbReference type="ChEBI" id="CHEBI:57945"/>
        <dbReference type="ChEBI" id="CHEBI:90726"/>
        <dbReference type="EC" id="1.1.1.35"/>
    </reaction>
</comment>
<keyword evidence="11" id="KW-0511">Multifunctional enzyme</keyword>
<dbReference type="Pfam" id="PF02737">
    <property type="entry name" value="3HCDH_N"/>
    <property type="match status" value="1"/>
</dbReference>
<dbReference type="InterPro" id="IPR001753">
    <property type="entry name" value="Enoyl-CoA_hydra/iso"/>
</dbReference>
<dbReference type="EMBL" id="BSUM01000001">
    <property type="protein sequence ID" value="GMA31419.1"/>
    <property type="molecule type" value="Genomic_DNA"/>
</dbReference>
<dbReference type="Gene3D" id="1.10.1040.50">
    <property type="match status" value="1"/>
</dbReference>
<comment type="pathway">
    <text evidence="1">Lipid metabolism; fatty acid beta-oxidation.</text>
</comment>
<keyword evidence="7" id="KW-0560">Oxidoreductase</keyword>
<dbReference type="PANTHER" id="PTHR43612:SF3">
    <property type="entry name" value="TRIFUNCTIONAL ENZYME SUBUNIT ALPHA, MITOCHONDRIAL"/>
    <property type="match status" value="1"/>
</dbReference>
<comment type="pathway">
    <text evidence="2">Lipid metabolism; butanoate metabolism.</text>
</comment>
<evidence type="ECO:0000256" key="8">
    <source>
        <dbReference type="ARBA" id="ARBA00023027"/>
    </source>
</evidence>
<accession>A0AA38CS03</accession>
<sequence length="633" mass="66956">MSTTRVLVRDVELPSATAHRGGGTLALITLDNGADHRVPSTLGSETIAELTTVLRALAERAAAGEIAAVAVTGKPYVLAAGADLKGVSRVATREQALELGRGGHEAYTLLSDLGVPSFAFVNGVALGGGLELALNCTYRTVSGSVHALGLPETSLGLVPGWGGAYLLPRLIGIEAAVDVVLRRPAANKPLSAHEAAVLDLVDRVLDPADFLEQSIAWAAAVLRGDVVVERRELESAAEWDAVVGAAREQLDAVVGTSRPAPHRALALMAQARTATREDAFEAEDEALADLIMSEEMRASVYAFGLVTGAKRPAGAPDPVLARKVRRVGIVGAGLMAAQIALLVARRLKVPVVMRDLDDERVAAGLAHVAAEVDKAVRRGRLTPDAAARVIGSVSATTDLGDLAGCDLVIEAVTERLDLKKRVFAELEDVVGDECVLATNTSALSVTAMAADLRHPERVVGLHFFNPVAAMPLVEVIRAERTDDATYATGFAVTKALGKSAVASADRPGFVVNRLLVLLMGRIVGAVERGTPVAVADRACDVLGLPMPPFALFDLVGPAVGLHVLTSLREELGDAFPHSPGSRRSWRSRSRWSGRRRRRGVRAACCRRCRRCSTPRARVPVTHRWTRPGCWTTS</sequence>
<organism evidence="15 16">
    <name type="scientific">Litorihabitans aurantiacus</name>
    <dbReference type="NCBI Taxonomy" id="1930061"/>
    <lineage>
        <taxon>Bacteria</taxon>
        <taxon>Bacillati</taxon>
        <taxon>Actinomycetota</taxon>
        <taxon>Actinomycetes</taxon>
        <taxon>Micrococcales</taxon>
        <taxon>Beutenbergiaceae</taxon>
        <taxon>Litorihabitans</taxon>
    </lineage>
</organism>
<evidence type="ECO:0000259" key="13">
    <source>
        <dbReference type="Pfam" id="PF00725"/>
    </source>
</evidence>
<dbReference type="InterPro" id="IPR029045">
    <property type="entry name" value="ClpP/crotonase-like_dom_sf"/>
</dbReference>
<dbReference type="Gene3D" id="3.90.226.10">
    <property type="entry name" value="2-enoyl-CoA Hydratase, Chain A, domain 1"/>
    <property type="match status" value="1"/>
</dbReference>
<reference evidence="15" key="2">
    <citation type="submission" date="2023-02" db="EMBL/GenBank/DDBJ databases">
        <authorList>
            <person name="Sun Q."/>
            <person name="Mori K."/>
        </authorList>
    </citation>
    <scope>NUCLEOTIDE SEQUENCE</scope>
    <source>
        <strain evidence="15">NBRC 112290</strain>
    </source>
</reference>
<evidence type="ECO:0000256" key="7">
    <source>
        <dbReference type="ARBA" id="ARBA00023002"/>
    </source>
</evidence>
<dbReference type="Gene3D" id="3.40.50.720">
    <property type="entry name" value="NAD(P)-binding Rossmann-like Domain"/>
    <property type="match status" value="1"/>
</dbReference>
<evidence type="ECO:0000313" key="15">
    <source>
        <dbReference type="EMBL" id="GMA31419.1"/>
    </source>
</evidence>
<keyword evidence="8" id="KW-0520">NAD</keyword>
<dbReference type="Pfam" id="PF00378">
    <property type="entry name" value="ECH_1"/>
    <property type="match status" value="1"/>
</dbReference>
<evidence type="ECO:0000256" key="10">
    <source>
        <dbReference type="ARBA" id="ARBA00023239"/>
    </source>
</evidence>
<keyword evidence="10" id="KW-0456">Lyase</keyword>
<keyword evidence="5" id="KW-0276">Fatty acid metabolism</keyword>
<dbReference type="InterPro" id="IPR006176">
    <property type="entry name" value="3-OHacyl-CoA_DH_NAD-bd"/>
</dbReference>